<dbReference type="InterPro" id="IPR036128">
    <property type="entry name" value="Plus3-like_sf"/>
</dbReference>
<protein>
    <submittedName>
        <fullName evidence="1">Uncharacterized protein</fullName>
    </submittedName>
</protein>
<dbReference type="GO" id="GO:0003677">
    <property type="term" value="F:DNA binding"/>
    <property type="evidence" value="ECO:0007669"/>
    <property type="project" value="InterPro"/>
</dbReference>
<evidence type="ECO:0000313" key="2">
    <source>
        <dbReference type="Proteomes" id="UP000580250"/>
    </source>
</evidence>
<sequence>MTSIRKNKPKDCQYHIVRVLDCVEWPRNYKIKNVARFNYQLVVPFYGRYIINWMKSFSTVTEQGFRNWIEVMKAWDEKLSTLDDIQNKAAELQLALKKKLNVLNCLLSQQKIWKIVFYLMKLCVKLNEQKKNRPADIVLELKFMGVSLSALIRLVSSTKINEKEFKEWVKKNENDEDDPLPINEFVSEKYAELTKISIDCH</sequence>
<dbReference type="Proteomes" id="UP000580250">
    <property type="component" value="Unassembled WGS sequence"/>
</dbReference>
<dbReference type="EMBL" id="CAJEWN010000472">
    <property type="protein sequence ID" value="CAD2183560.1"/>
    <property type="molecule type" value="Genomic_DNA"/>
</dbReference>
<evidence type="ECO:0000313" key="1">
    <source>
        <dbReference type="EMBL" id="CAD2183560.1"/>
    </source>
</evidence>
<dbReference type="Gene3D" id="3.90.70.200">
    <property type="entry name" value="Plus-3 domain"/>
    <property type="match status" value="2"/>
</dbReference>
<organism evidence="1 2">
    <name type="scientific">Meloidogyne enterolobii</name>
    <name type="common">Root-knot nematode worm</name>
    <name type="synonym">Meloidogyne mayaguensis</name>
    <dbReference type="NCBI Taxonomy" id="390850"/>
    <lineage>
        <taxon>Eukaryota</taxon>
        <taxon>Metazoa</taxon>
        <taxon>Ecdysozoa</taxon>
        <taxon>Nematoda</taxon>
        <taxon>Chromadorea</taxon>
        <taxon>Rhabditida</taxon>
        <taxon>Tylenchina</taxon>
        <taxon>Tylenchomorpha</taxon>
        <taxon>Tylenchoidea</taxon>
        <taxon>Meloidogynidae</taxon>
        <taxon>Meloidogyninae</taxon>
        <taxon>Meloidogyne</taxon>
    </lineage>
</organism>
<accession>A0A6V7W9D8</accession>
<gene>
    <name evidence="1" type="ORF">MENT_LOCUS35863</name>
</gene>
<reference evidence="1 2" key="1">
    <citation type="submission" date="2020-08" db="EMBL/GenBank/DDBJ databases">
        <authorList>
            <person name="Koutsovoulos G."/>
            <person name="Danchin GJ E."/>
        </authorList>
    </citation>
    <scope>NUCLEOTIDE SEQUENCE [LARGE SCALE GENOMIC DNA]</scope>
</reference>
<comment type="caution">
    <text evidence="1">The sequence shown here is derived from an EMBL/GenBank/DDBJ whole genome shotgun (WGS) entry which is preliminary data.</text>
</comment>
<name>A0A6V7W9D8_MELEN</name>
<dbReference type="AlphaFoldDB" id="A0A6V7W9D8"/>
<proteinExistence type="predicted"/>
<dbReference type="SUPFAM" id="SSF159042">
    <property type="entry name" value="Plus3-like"/>
    <property type="match status" value="1"/>
</dbReference>